<gene>
    <name evidence="3" type="ORF">OG579_15990</name>
</gene>
<accession>A0AAU4JZJ0</accession>
<feature type="chain" id="PRO_5043861651" evidence="1">
    <location>
        <begin position="27"/>
        <end position="297"/>
    </location>
</feature>
<protein>
    <submittedName>
        <fullName evidence="3">GDSL-type esterase/lipase family protein</fullName>
    </submittedName>
</protein>
<evidence type="ECO:0000259" key="2">
    <source>
        <dbReference type="Pfam" id="PF13472"/>
    </source>
</evidence>
<dbReference type="InterPro" id="IPR036514">
    <property type="entry name" value="SGNH_hydro_sf"/>
</dbReference>
<sequence>MRTRMLAAVGAAALTLAALVTTPAWAAPGPLPDPSPTATYYVSLGDSLAAGYQPDTNTDEPVSYTDRIYDALKVSDPNLVHVRLGCSGETTATMINGGRCTYAGASSQLDQATRFIAANRARVKFVTLDIGANDLYRCLNGSVTTGSSALGIPDVGCIGGALQTVGTNLSTIDGRLRTAGGAGPRYVGMNYYTPPLRRWLDSAQGKVLAQGTAAADNLFSDTIRSANSANGFATADVLNAFSNNDVLTQVPVDGFGPLPKNVARICQWTWGCTQYKDIHANPTGHRVIAEAFLPLLR</sequence>
<feature type="domain" description="SGNH hydrolase-type esterase" evidence="2">
    <location>
        <begin position="44"/>
        <end position="287"/>
    </location>
</feature>
<organism evidence="3 4">
    <name type="scientific">Williamsia herbipolensis</name>
    <dbReference type="NCBI Taxonomy" id="1603258"/>
    <lineage>
        <taxon>Bacteria</taxon>
        <taxon>Bacillati</taxon>
        <taxon>Actinomycetota</taxon>
        <taxon>Actinomycetes</taxon>
        <taxon>Mycobacteriales</taxon>
        <taxon>Nocardiaceae</taxon>
        <taxon>Williamsia</taxon>
    </lineage>
</organism>
<keyword evidence="4" id="KW-1185">Reference proteome</keyword>
<name>A0AAU4JZJ0_9NOCA</name>
<dbReference type="SUPFAM" id="SSF52266">
    <property type="entry name" value="SGNH hydrolase"/>
    <property type="match status" value="1"/>
</dbReference>
<evidence type="ECO:0000313" key="4">
    <source>
        <dbReference type="Proteomes" id="UP001432128"/>
    </source>
</evidence>
<evidence type="ECO:0000256" key="1">
    <source>
        <dbReference type="SAM" id="SignalP"/>
    </source>
</evidence>
<dbReference type="KEGG" id="whr:OG579_15990"/>
<dbReference type="Pfam" id="PF13472">
    <property type="entry name" value="Lipase_GDSL_2"/>
    <property type="match status" value="1"/>
</dbReference>
<dbReference type="EMBL" id="CP108021">
    <property type="protein sequence ID" value="WUM19201.1"/>
    <property type="molecule type" value="Genomic_DNA"/>
</dbReference>
<feature type="signal peptide" evidence="1">
    <location>
        <begin position="1"/>
        <end position="26"/>
    </location>
</feature>
<dbReference type="InterPro" id="IPR013830">
    <property type="entry name" value="SGNH_hydro"/>
</dbReference>
<dbReference type="RefSeq" id="WP_045821793.1">
    <property type="nucleotide sequence ID" value="NZ_CP108021.1"/>
</dbReference>
<proteinExistence type="predicted"/>
<keyword evidence="1" id="KW-0732">Signal</keyword>
<dbReference type="AlphaFoldDB" id="A0AAU4JZJ0"/>
<dbReference type="Proteomes" id="UP001432128">
    <property type="component" value="Chromosome"/>
</dbReference>
<evidence type="ECO:0000313" key="3">
    <source>
        <dbReference type="EMBL" id="WUM19201.1"/>
    </source>
</evidence>
<reference evidence="3 4" key="1">
    <citation type="submission" date="2022-10" db="EMBL/GenBank/DDBJ databases">
        <title>The complete genomes of actinobacterial strains from the NBC collection.</title>
        <authorList>
            <person name="Joergensen T.S."/>
            <person name="Alvarez Arevalo M."/>
            <person name="Sterndorff E.B."/>
            <person name="Faurdal D."/>
            <person name="Vuksanovic O."/>
            <person name="Mourched A.-S."/>
            <person name="Charusanti P."/>
            <person name="Shaw S."/>
            <person name="Blin K."/>
            <person name="Weber T."/>
        </authorList>
    </citation>
    <scope>NUCLEOTIDE SEQUENCE [LARGE SCALE GENOMIC DNA]</scope>
    <source>
        <strain evidence="3 4">NBC_00319</strain>
    </source>
</reference>
<dbReference type="Gene3D" id="3.40.50.1110">
    <property type="entry name" value="SGNH hydrolase"/>
    <property type="match status" value="1"/>
</dbReference>